<keyword evidence="1" id="KW-0678">Repressor</keyword>
<evidence type="ECO:0000256" key="2">
    <source>
        <dbReference type="ARBA" id="ARBA00023015"/>
    </source>
</evidence>
<evidence type="ECO:0000256" key="3">
    <source>
        <dbReference type="ARBA" id="ARBA00023125"/>
    </source>
</evidence>
<dbReference type="CDD" id="cd07377">
    <property type="entry name" value="WHTH_GntR"/>
    <property type="match status" value="1"/>
</dbReference>
<dbReference type="InterPro" id="IPR000524">
    <property type="entry name" value="Tscrpt_reg_HTH_GntR"/>
</dbReference>
<dbReference type="GeneID" id="86064041"/>
<dbReference type="InterPro" id="IPR028978">
    <property type="entry name" value="Chorismate_lyase_/UTRA_dom_sf"/>
</dbReference>
<dbReference type="InterPro" id="IPR050679">
    <property type="entry name" value="Bact_HTH_transcr_reg"/>
</dbReference>
<dbReference type="SMART" id="SM00345">
    <property type="entry name" value="HTH_GNTR"/>
    <property type="match status" value="1"/>
</dbReference>
<dbReference type="SMART" id="SM00866">
    <property type="entry name" value="UTRA"/>
    <property type="match status" value="1"/>
</dbReference>
<dbReference type="SUPFAM" id="SSF46785">
    <property type="entry name" value="Winged helix' DNA-binding domain"/>
    <property type="match status" value="1"/>
</dbReference>
<dbReference type="InterPro" id="IPR011663">
    <property type="entry name" value="UTRA"/>
</dbReference>
<dbReference type="Pfam" id="PF00392">
    <property type="entry name" value="GntR"/>
    <property type="match status" value="1"/>
</dbReference>
<dbReference type="EMBL" id="QJKD01000016">
    <property type="protein sequence ID" value="PXX48602.1"/>
    <property type="molecule type" value="Genomic_DNA"/>
</dbReference>
<protein>
    <submittedName>
        <fullName evidence="6">GntR family transcriptional regulator</fullName>
    </submittedName>
</protein>
<dbReference type="Pfam" id="PF07702">
    <property type="entry name" value="UTRA"/>
    <property type="match status" value="1"/>
</dbReference>
<keyword evidence="4" id="KW-0804">Transcription</keyword>
<dbReference type="PROSITE" id="PS50949">
    <property type="entry name" value="HTH_GNTR"/>
    <property type="match status" value="1"/>
</dbReference>
<dbReference type="Gene3D" id="3.40.1410.10">
    <property type="entry name" value="Chorismate lyase-like"/>
    <property type="match status" value="1"/>
</dbReference>
<dbReference type="RefSeq" id="WP_110325172.1">
    <property type="nucleotide sequence ID" value="NZ_QJKD01000016.1"/>
</dbReference>
<dbReference type="GO" id="GO:0045892">
    <property type="term" value="P:negative regulation of DNA-templated transcription"/>
    <property type="evidence" value="ECO:0007669"/>
    <property type="project" value="TreeGrafter"/>
</dbReference>
<proteinExistence type="predicted"/>
<name>A0A2V3XWV1_9FIRM</name>
<dbReference type="Proteomes" id="UP000248057">
    <property type="component" value="Unassembled WGS sequence"/>
</dbReference>
<dbReference type="PRINTS" id="PR00035">
    <property type="entry name" value="HTHGNTR"/>
</dbReference>
<dbReference type="Gene3D" id="1.10.10.10">
    <property type="entry name" value="Winged helix-like DNA-binding domain superfamily/Winged helix DNA-binding domain"/>
    <property type="match status" value="1"/>
</dbReference>
<organism evidence="6 7">
    <name type="scientific">Hungatella effluvii</name>
    <dbReference type="NCBI Taxonomy" id="1096246"/>
    <lineage>
        <taxon>Bacteria</taxon>
        <taxon>Bacillati</taxon>
        <taxon>Bacillota</taxon>
        <taxon>Clostridia</taxon>
        <taxon>Lachnospirales</taxon>
        <taxon>Lachnospiraceae</taxon>
        <taxon>Hungatella</taxon>
    </lineage>
</organism>
<evidence type="ECO:0000256" key="1">
    <source>
        <dbReference type="ARBA" id="ARBA00022491"/>
    </source>
</evidence>
<keyword evidence="7" id="KW-1185">Reference proteome</keyword>
<accession>A0A2V3XWV1</accession>
<dbReference type="AlphaFoldDB" id="A0A2V3XWV1"/>
<gene>
    <name evidence="6" type="ORF">DFR60_11677</name>
</gene>
<sequence>MNKYIEISNELRNHILKDNLYHPNDQLPCEKDLCIQYGASKMTIKKALDILVDEGLIYKKRGHGTFVKGLSQQQLDIMEENLCNTQQALTGFSRQYAKEDVTSTVLEFSVIPPTPKIASNLHITEEDFVYKIIRVRNRNGVPCVIEETYMPIDLIPGLKMAHLESSIYAYIRQTLHYEIQSSHVRIRAKGASEFIARNLQLEPGSPVAVVEQIAFLDNGMPFEYSFSTHKADLFDFSAVIVKKIP</sequence>
<evidence type="ECO:0000313" key="7">
    <source>
        <dbReference type="Proteomes" id="UP000248057"/>
    </source>
</evidence>
<dbReference type="GO" id="GO:0003677">
    <property type="term" value="F:DNA binding"/>
    <property type="evidence" value="ECO:0007669"/>
    <property type="project" value="UniProtKB-KW"/>
</dbReference>
<keyword evidence="2" id="KW-0805">Transcription regulation</keyword>
<reference evidence="6 7" key="1">
    <citation type="submission" date="2018-05" db="EMBL/GenBank/DDBJ databases">
        <title>Genomic Encyclopedia of Type Strains, Phase IV (KMG-IV): sequencing the most valuable type-strain genomes for metagenomic binning, comparative biology and taxonomic classification.</title>
        <authorList>
            <person name="Goeker M."/>
        </authorList>
    </citation>
    <scope>NUCLEOTIDE SEQUENCE [LARGE SCALE GENOMIC DNA]</scope>
    <source>
        <strain evidence="6 7">DSM 24995</strain>
    </source>
</reference>
<dbReference type="PANTHER" id="PTHR44846">
    <property type="entry name" value="MANNOSYL-D-GLYCERATE TRANSPORT/METABOLISM SYSTEM REPRESSOR MNGR-RELATED"/>
    <property type="match status" value="1"/>
</dbReference>
<dbReference type="FunFam" id="3.40.1410.10:FF:000008">
    <property type="entry name" value="Transcriptional regulator, GntR family"/>
    <property type="match status" value="1"/>
</dbReference>
<keyword evidence="3" id="KW-0238">DNA-binding</keyword>
<evidence type="ECO:0000313" key="6">
    <source>
        <dbReference type="EMBL" id="PXX48602.1"/>
    </source>
</evidence>
<feature type="domain" description="HTH gntR-type" evidence="5">
    <location>
        <begin position="1"/>
        <end position="70"/>
    </location>
</feature>
<dbReference type="InterPro" id="IPR036388">
    <property type="entry name" value="WH-like_DNA-bd_sf"/>
</dbReference>
<comment type="caution">
    <text evidence="6">The sequence shown here is derived from an EMBL/GenBank/DDBJ whole genome shotgun (WGS) entry which is preliminary data.</text>
</comment>
<dbReference type="InterPro" id="IPR036390">
    <property type="entry name" value="WH_DNA-bd_sf"/>
</dbReference>
<evidence type="ECO:0000256" key="4">
    <source>
        <dbReference type="ARBA" id="ARBA00023163"/>
    </source>
</evidence>
<dbReference type="GO" id="GO:0003700">
    <property type="term" value="F:DNA-binding transcription factor activity"/>
    <property type="evidence" value="ECO:0007669"/>
    <property type="project" value="InterPro"/>
</dbReference>
<dbReference type="SUPFAM" id="SSF64288">
    <property type="entry name" value="Chorismate lyase-like"/>
    <property type="match status" value="1"/>
</dbReference>
<dbReference type="PANTHER" id="PTHR44846:SF5">
    <property type="entry name" value="HTH-TYPE TRANSCRIPTIONAL REGULATOR GMUR"/>
    <property type="match status" value="1"/>
</dbReference>
<evidence type="ECO:0000259" key="5">
    <source>
        <dbReference type="PROSITE" id="PS50949"/>
    </source>
</evidence>